<accession>A0AAD4R6X5</accession>
<dbReference type="Proteomes" id="UP001201812">
    <property type="component" value="Unassembled WGS sequence"/>
</dbReference>
<dbReference type="Gene3D" id="2.30.30.140">
    <property type="match status" value="1"/>
</dbReference>
<feature type="region of interest" description="Disordered" evidence="1">
    <location>
        <begin position="1"/>
        <end position="25"/>
    </location>
</feature>
<proteinExistence type="predicted"/>
<feature type="compositionally biased region" description="Polar residues" evidence="1">
    <location>
        <begin position="193"/>
        <end position="211"/>
    </location>
</feature>
<protein>
    <submittedName>
        <fullName evidence="2">Uncharacterized protein</fullName>
    </submittedName>
</protein>
<evidence type="ECO:0000313" key="2">
    <source>
        <dbReference type="EMBL" id="KAI1727924.1"/>
    </source>
</evidence>
<reference evidence="2" key="1">
    <citation type="submission" date="2022-01" db="EMBL/GenBank/DDBJ databases">
        <title>Genome Sequence Resource for Two Populations of Ditylenchus destructor, the Migratory Endoparasitic Phytonematode.</title>
        <authorList>
            <person name="Zhang H."/>
            <person name="Lin R."/>
            <person name="Xie B."/>
        </authorList>
    </citation>
    <scope>NUCLEOTIDE SEQUENCE</scope>
    <source>
        <strain evidence="2">BazhouSP</strain>
    </source>
</reference>
<sequence>MQTRNSRFPKNAREKKAAPRKNANTVKCQTTHNSETFIPLNWVRNDRVGDFLRPIKSELTDEYDELSEPLGTTSEPIFTRRSIVCDEDTRAEGAKENYNIIGLTTRKNGEAVSTDFLIKIMLSISLENRDQLPTIKTANFEEGTSFNKGMGSKLSVIPAKIKQCNAKTEVSPINQEKSTTESNTKVLFSNQKAESFNNSSESAPPETSDSTAKTEESSWKIGESILCQWELNPDVHYKVKIANIEEDKNGQPVYTIHLKGFESQQDVNIAHNDALTRFKSNTPLKSQRKRKNI</sequence>
<dbReference type="AlphaFoldDB" id="A0AAD4R6X5"/>
<dbReference type="InterPro" id="IPR016197">
    <property type="entry name" value="Chromo-like_dom_sf"/>
</dbReference>
<name>A0AAD4R6X5_9BILA</name>
<keyword evidence="3" id="KW-1185">Reference proteome</keyword>
<dbReference type="EMBL" id="JAKKPZ010000001">
    <property type="protein sequence ID" value="KAI1727924.1"/>
    <property type="molecule type" value="Genomic_DNA"/>
</dbReference>
<evidence type="ECO:0000256" key="1">
    <source>
        <dbReference type="SAM" id="MobiDB-lite"/>
    </source>
</evidence>
<evidence type="ECO:0000313" key="3">
    <source>
        <dbReference type="Proteomes" id="UP001201812"/>
    </source>
</evidence>
<feature type="region of interest" description="Disordered" evidence="1">
    <location>
        <begin position="193"/>
        <end position="215"/>
    </location>
</feature>
<organism evidence="2 3">
    <name type="scientific">Ditylenchus destructor</name>
    <dbReference type="NCBI Taxonomy" id="166010"/>
    <lineage>
        <taxon>Eukaryota</taxon>
        <taxon>Metazoa</taxon>
        <taxon>Ecdysozoa</taxon>
        <taxon>Nematoda</taxon>
        <taxon>Chromadorea</taxon>
        <taxon>Rhabditida</taxon>
        <taxon>Tylenchina</taxon>
        <taxon>Tylenchomorpha</taxon>
        <taxon>Sphaerularioidea</taxon>
        <taxon>Anguinidae</taxon>
        <taxon>Anguininae</taxon>
        <taxon>Ditylenchus</taxon>
    </lineage>
</organism>
<gene>
    <name evidence="2" type="ORF">DdX_00066</name>
</gene>
<dbReference type="SUPFAM" id="SSF54160">
    <property type="entry name" value="Chromo domain-like"/>
    <property type="match status" value="1"/>
</dbReference>
<comment type="caution">
    <text evidence="2">The sequence shown here is derived from an EMBL/GenBank/DDBJ whole genome shotgun (WGS) entry which is preliminary data.</text>
</comment>